<accession>A0A849H3T2</accession>
<dbReference type="RefSeq" id="WP_171241602.1">
    <property type="nucleotide sequence ID" value="NZ_JABEPQ010000001.1"/>
</dbReference>
<feature type="domain" description="N-acetyltransferase" evidence="5">
    <location>
        <begin position="2"/>
        <end position="163"/>
    </location>
</feature>
<dbReference type="Pfam" id="PF13302">
    <property type="entry name" value="Acetyltransf_3"/>
    <property type="match status" value="1"/>
</dbReference>
<dbReference type="Gene3D" id="3.40.630.30">
    <property type="match status" value="1"/>
</dbReference>
<evidence type="ECO:0000256" key="3">
    <source>
        <dbReference type="ARBA" id="ARBA00038502"/>
    </source>
</evidence>
<dbReference type="GO" id="GO:0005737">
    <property type="term" value="C:cytoplasm"/>
    <property type="evidence" value="ECO:0007669"/>
    <property type="project" value="TreeGrafter"/>
</dbReference>
<dbReference type="EMBL" id="JABEPQ010000001">
    <property type="protein sequence ID" value="NNM44446.1"/>
    <property type="molecule type" value="Genomic_DNA"/>
</dbReference>
<dbReference type="PANTHER" id="PTHR43792:SF8">
    <property type="entry name" value="[RIBOSOMAL PROTEIN US5]-ALANINE N-ACETYLTRANSFERASE"/>
    <property type="match status" value="1"/>
</dbReference>
<evidence type="ECO:0000256" key="2">
    <source>
        <dbReference type="ARBA" id="ARBA00023315"/>
    </source>
</evidence>
<reference evidence="6 7" key="1">
    <citation type="submission" date="2020-04" db="EMBL/GenBank/DDBJ databases">
        <title>Knoellia sp. isolate from air conditioner.</title>
        <authorList>
            <person name="Chea S."/>
            <person name="Kim D.-U."/>
        </authorList>
    </citation>
    <scope>NUCLEOTIDE SEQUENCE [LARGE SCALE GENOMIC DNA]</scope>
    <source>
        <strain evidence="6 7">DB2414S</strain>
    </source>
</reference>
<protein>
    <submittedName>
        <fullName evidence="6">GNAT family N-acetyltransferase</fullName>
    </submittedName>
</protein>
<gene>
    <name evidence="6" type="ORF">HJG52_00285</name>
</gene>
<evidence type="ECO:0000259" key="5">
    <source>
        <dbReference type="PROSITE" id="PS51186"/>
    </source>
</evidence>
<dbReference type="InterPro" id="IPR016181">
    <property type="entry name" value="Acyl_CoA_acyltransferase"/>
</dbReference>
<dbReference type="PANTHER" id="PTHR43792">
    <property type="entry name" value="GNAT FAMILY, PUTATIVE (AFU_ORTHOLOGUE AFUA_3G00765)-RELATED-RELATED"/>
    <property type="match status" value="1"/>
</dbReference>
<keyword evidence="1 6" id="KW-0808">Transferase</keyword>
<proteinExistence type="inferred from homology"/>
<dbReference type="AlphaFoldDB" id="A0A849H3T2"/>
<evidence type="ECO:0000256" key="4">
    <source>
        <dbReference type="SAM" id="MobiDB-lite"/>
    </source>
</evidence>
<keyword evidence="7" id="KW-1185">Reference proteome</keyword>
<feature type="region of interest" description="Disordered" evidence="4">
    <location>
        <begin position="143"/>
        <end position="163"/>
    </location>
</feature>
<dbReference type="InterPro" id="IPR051531">
    <property type="entry name" value="N-acetyltransferase"/>
</dbReference>
<comment type="caution">
    <text evidence="6">The sequence shown here is derived from an EMBL/GenBank/DDBJ whole genome shotgun (WGS) entry which is preliminary data.</text>
</comment>
<dbReference type="GO" id="GO:0008999">
    <property type="term" value="F:protein-N-terminal-alanine acetyltransferase activity"/>
    <property type="evidence" value="ECO:0007669"/>
    <property type="project" value="TreeGrafter"/>
</dbReference>
<evidence type="ECO:0000313" key="7">
    <source>
        <dbReference type="Proteomes" id="UP000588586"/>
    </source>
</evidence>
<keyword evidence="2" id="KW-0012">Acyltransferase</keyword>
<dbReference type="InterPro" id="IPR000182">
    <property type="entry name" value="GNAT_dom"/>
</dbReference>
<dbReference type="PROSITE" id="PS51186">
    <property type="entry name" value="GNAT"/>
    <property type="match status" value="1"/>
</dbReference>
<organism evidence="6 7">
    <name type="scientific">Knoellia koreensis</name>
    <dbReference type="NCBI Taxonomy" id="2730921"/>
    <lineage>
        <taxon>Bacteria</taxon>
        <taxon>Bacillati</taxon>
        <taxon>Actinomycetota</taxon>
        <taxon>Actinomycetes</taxon>
        <taxon>Micrococcales</taxon>
        <taxon>Intrasporangiaceae</taxon>
        <taxon>Knoellia</taxon>
    </lineage>
</organism>
<comment type="similarity">
    <text evidence="3">Belongs to the acetyltransferase family. RimJ subfamily.</text>
</comment>
<name>A0A849H3T2_9MICO</name>
<sequence length="163" mass="17730">MTSLERLRPDHADAVLEFERANRAWFMRFIGDRGDAYFAEFQARHDALLAEQESGEGAYFVLVDAEGAVVGRFNLILLDDGVAELGYRMAEHAAGRGLATESVREVCRIAFSQMGIHTVRAATSLTNIASQRVLLKAGFAPDGPADPSAVGGKPGSWFERRSG</sequence>
<dbReference type="Proteomes" id="UP000588586">
    <property type="component" value="Unassembled WGS sequence"/>
</dbReference>
<evidence type="ECO:0000256" key="1">
    <source>
        <dbReference type="ARBA" id="ARBA00022679"/>
    </source>
</evidence>
<evidence type="ECO:0000313" key="6">
    <source>
        <dbReference type="EMBL" id="NNM44446.1"/>
    </source>
</evidence>
<dbReference type="SUPFAM" id="SSF55729">
    <property type="entry name" value="Acyl-CoA N-acyltransferases (Nat)"/>
    <property type="match status" value="1"/>
</dbReference>